<dbReference type="EMBL" id="RCZP01000041">
    <property type="protein sequence ID" value="TPG46352.1"/>
    <property type="molecule type" value="Genomic_DNA"/>
</dbReference>
<dbReference type="SUPFAM" id="SSF52172">
    <property type="entry name" value="CheY-like"/>
    <property type="match status" value="1"/>
</dbReference>
<evidence type="ECO:0000259" key="2">
    <source>
        <dbReference type="PROSITE" id="PS50110"/>
    </source>
</evidence>
<dbReference type="Proteomes" id="UP000317078">
    <property type="component" value="Unassembled WGS sequence"/>
</dbReference>
<dbReference type="PROSITE" id="PS50110">
    <property type="entry name" value="RESPONSE_REGULATORY"/>
    <property type="match status" value="1"/>
</dbReference>
<dbReference type="RefSeq" id="WP_140886436.1">
    <property type="nucleotide sequence ID" value="NZ_RCZP01000041.1"/>
</dbReference>
<accession>A0A502FAG7</accession>
<keyword evidence="1" id="KW-0597">Phosphoprotein</keyword>
<name>A0A502FAG7_9PROT</name>
<evidence type="ECO:0000256" key="1">
    <source>
        <dbReference type="PROSITE-ProRule" id="PRU00169"/>
    </source>
</evidence>
<dbReference type="InterPro" id="IPR001789">
    <property type="entry name" value="Sig_transdc_resp-reg_receiver"/>
</dbReference>
<organism evidence="3 4">
    <name type="scientific">Muricoccus nepalensis</name>
    <dbReference type="NCBI Taxonomy" id="1854500"/>
    <lineage>
        <taxon>Bacteria</taxon>
        <taxon>Pseudomonadati</taxon>
        <taxon>Pseudomonadota</taxon>
        <taxon>Alphaproteobacteria</taxon>
        <taxon>Acetobacterales</taxon>
        <taxon>Roseomonadaceae</taxon>
        <taxon>Muricoccus</taxon>
    </lineage>
</organism>
<proteinExistence type="predicted"/>
<dbReference type="AlphaFoldDB" id="A0A502FAG7"/>
<gene>
    <name evidence="3" type="ORF">EAH89_24925</name>
</gene>
<dbReference type="OrthoDB" id="582170at2"/>
<dbReference type="GO" id="GO:0000160">
    <property type="term" value="P:phosphorelay signal transduction system"/>
    <property type="evidence" value="ECO:0007669"/>
    <property type="project" value="InterPro"/>
</dbReference>
<comment type="caution">
    <text evidence="3">The sequence shown here is derived from an EMBL/GenBank/DDBJ whole genome shotgun (WGS) entry which is preliminary data.</text>
</comment>
<dbReference type="InterPro" id="IPR011006">
    <property type="entry name" value="CheY-like_superfamily"/>
</dbReference>
<protein>
    <submittedName>
        <fullName evidence="3">Response regulator</fullName>
    </submittedName>
</protein>
<dbReference type="Gene3D" id="3.40.50.2300">
    <property type="match status" value="1"/>
</dbReference>
<feature type="modified residue" description="4-aspartylphosphate" evidence="1">
    <location>
        <position position="63"/>
    </location>
</feature>
<sequence length="132" mass="13530">MTLDFTGRRILVVEDEPLITFLLEDALMIAGARAVVQAARVAEALSAIGVAMAEGGIDAAVIDYSLADGQSALPVADRLAALGVPFVFATGYEASMVDRGRHAKAPVISKPYKPEDVLAALSGIMGGVSAGS</sequence>
<keyword evidence="4" id="KW-1185">Reference proteome</keyword>
<dbReference type="SMART" id="SM00448">
    <property type="entry name" value="REC"/>
    <property type="match status" value="1"/>
</dbReference>
<evidence type="ECO:0000313" key="3">
    <source>
        <dbReference type="EMBL" id="TPG46352.1"/>
    </source>
</evidence>
<feature type="domain" description="Response regulatory" evidence="2">
    <location>
        <begin position="9"/>
        <end position="125"/>
    </location>
</feature>
<reference evidence="3 4" key="1">
    <citation type="journal article" date="2019" name="Environ. Microbiol.">
        <title>Species interactions and distinct microbial communities in high Arctic permafrost affected cryosols are associated with the CH4 and CO2 gas fluxes.</title>
        <authorList>
            <person name="Altshuler I."/>
            <person name="Hamel J."/>
            <person name="Turney S."/>
            <person name="Magnuson E."/>
            <person name="Levesque R."/>
            <person name="Greer C."/>
            <person name="Whyte L.G."/>
        </authorList>
    </citation>
    <scope>NUCLEOTIDE SEQUENCE [LARGE SCALE GENOMIC DNA]</scope>
    <source>
        <strain evidence="3 4">S9.3B</strain>
    </source>
</reference>
<evidence type="ECO:0000313" key="4">
    <source>
        <dbReference type="Proteomes" id="UP000317078"/>
    </source>
</evidence>